<feature type="transmembrane region" description="Helical" evidence="1">
    <location>
        <begin position="80"/>
        <end position="101"/>
    </location>
</feature>
<dbReference type="PANTHER" id="PTHR30273:SF2">
    <property type="entry name" value="PROTEIN FECR"/>
    <property type="match status" value="1"/>
</dbReference>
<feature type="domain" description="Protein FecR C-terminal" evidence="3">
    <location>
        <begin position="326"/>
        <end position="394"/>
    </location>
</feature>
<dbReference type="InterPro" id="IPR006860">
    <property type="entry name" value="FecR"/>
</dbReference>
<protein>
    <recommendedName>
        <fullName evidence="6">DUF4974 domain-containing protein</fullName>
    </recommendedName>
</protein>
<dbReference type="InterPro" id="IPR032508">
    <property type="entry name" value="FecR_C"/>
</dbReference>
<dbReference type="AlphaFoldDB" id="A0A444VHY1"/>
<keyword evidence="1" id="KW-0472">Membrane</keyword>
<evidence type="ECO:0000259" key="3">
    <source>
        <dbReference type="Pfam" id="PF16344"/>
    </source>
</evidence>
<sequence>MTSQIRQIIVKYLNQAASFQELDELTHWIKAPGHTEEFQSFVRTHYAIDHIMKDFDTEQEKTKLLINIREAERQNKVRRLWTNATAVAASILVIVSLGLYIGQKAKAPIYTPPVIVDNTIRPGTDKATLTLEDGSTVILEKGTNYQSANARSNGEEIVYGSNPAPKTKNDGPATNTLTVPRGGQFFLTLADGTKVWLNSESQLKYPVAFKNGEPRVIELVYGEGYFDVSPSSENEGSQFQVHNKYQTVQVLGTEFNIKAYTGETHIYTTLVEGKVALSYDRNTPASPAGRQNLLPDQQLQYNVQDKTISLSKVNVSDVISWKEGVFSFDYTPLEDIMKVLERWYDMQVVFENDTLRKERFIGSINKKYTIEEVLSALMETNIIQTYEIHQNTIVLK</sequence>
<dbReference type="InterPro" id="IPR012373">
    <property type="entry name" value="Ferrdict_sens_TM"/>
</dbReference>
<reference evidence="4 5" key="1">
    <citation type="submission" date="2014-04" db="EMBL/GenBank/DDBJ databases">
        <title>Whole genome of Muricauda olearia.</title>
        <authorList>
            <person name="Zhang X.-H."/>
            <person name="Tang K."/>
        </authorList>
    </citation>
    <scope>NUCLEOTIDE SEQUENCE [LARGE SCALE GENOMIC DNA]</scope>
    <source>
        <strain evidence="4 5">Th120</strain>
    </source>
</reference>
<feature type="domain" description="FecR protein" evidence="2">
    <location>
        <begin position="177"/>
        <end position="275"/>
    </location>
</feature>
<keyword evidence="1" id="KW-0812">Transmembrane</keyword>
<evidence type="ECO:0008006" key="6">
    <source>
        <dbReference type="Google" id="ProtNLM"/>
    </source>
</evidence>
<dbReference type="PANTHER" id="PTHR30273">
    <property type="entry name" value="PERIPLASMIC SIGNAL SENSOR AND SIGMA FACTOR ACTIVATOR FECR-RELATED"/>
    <property type="match status" value="1"/>
</dbReference>
<organism evidence="4 5">
    <name type="scientific">Flagellimonas olearia</name>
    <dbReference type="NCBI Taxonomy" id="552546"/>
    <lineage>
        <taxon>Bacteria</taxon>
        <taxon>Pseudomonadati</taxon>
        <taxon>Bacteroidota</taxon>
        <taxon>Flavobacteriia</taxon>
        <taxon>Flavobacteriales</taxon>
        <taxon>Flavobacteriaceae</taxon>
        <taxon>Flagellimonas</taxon>
    </lineage>
</organism>
<gene>
    <name evidence="4" type="ORF">DN53_05360</name>
</gene>
<evidence type="ECO:0000256" key="1">
    <source>
        <dbReference type="SAM" id="Phobius"/>
    </source>
</evidence>
<accession>A0A444VHY1</accession>
<dbReference type="EMBL" id="JJMP01000010">
    <property type="protein sequence ID" value="RYC50353.1"/>
    <property type="molecule type" value="Genomic_DNA"/>
</dbReference>
<evidence type="ECO:0000259" key="2">
    <source>
        <dbReference type="Pfam" id="PF04773"/>
    </source>
</evidence>
<dbReference type="GO" id="GO:0016989">
    <property type="term" value="F:sigma factor antagonist activity"/>
    <property type="evidence" value="ECO:0007669"/>
    <property type="project" value="TreeGrafter"/>
</dbReference>
<name>A0A444VHY1_9FLAO</name>
<dbReference type="Gene3D" id="3.55.50.30">
    <property type="match status" value="1"/>
</dbReference>
<dbReference type="Pfam" id="PF16344">
    <property type="entry name" value="FecR_C"/>
    <property type="match status" value="1"/>
</dbReference>
<evidence type="ECO:0000313" key="5">
    <source>
        <dbReference type="Proteomes" id="UP000290261"/>
    </source>
</evidence>
<dbReference type="Pfam" id="PF04773">
    <property type="entry name" value="FecR"/>
    <property type="match status" value="1"/>
</dbReference>
<dbReference type="RefSeq" id="WP_129655929.1">
    <property type="nucleotide sequence ID" value="NZ_ML142914.1"/>
</dbReference>
<proteinExistence type="predicted"/>
<keyword evidence="1" id="KW-1133">Transmembrane helix</keyword>
<dbReference type="Proteomes" id="UP000290261">
    <property type="component" value="Unassembled WGS sequence"/>
</dbReference>
<dbReference type="Gene3D" id="2.60.120.1440">
    <property type="match status" value="1"/>
</dbReference>
<comment type="caution">
    <text evidence="4">The sequence shown here is derived from an EMBL/GenBank/DDBJ whole genome shotgun (WGS) entry which is preliminary data.</text>
</comment>
<evidence type="ECO:0000313" key="4">
    <source>
        <dbReference type="EMBL" id="RYC50353.1"/>
    </source>
</evidence>
<keyword evidence="5" id="KW-1185">Reference proteome</keyword>